<evidence type="ECO:0000313" key="5">
    <source>
        <dbReference type="Proteomes" id="UP001499854"/>
    </source>
</evidence>
<dbReference type="Gene3D" id="2.60.40.790">
    <property type="match status" value="1"/>
</dbReference>
<dbReference type="InterPro" id="IPR031107">
    <property type="entry name" value="Small_HSP"/>
</dbReference>
<dbReference type="InterPro" id="IPR002068">
    <property type="entry name" value="A-crystallin/Hsp20_dom"/>
</dbReference>
<evidence type="ECO:0000313" key="4">
    <source>
        <dbReference type="EMBL" id="GAA2006793.1"/>
    </source>
</evidence>
<evidence type="ECO:0000256" key="1">
    <source>
        <dbReference type="PROSITE-ProRule" id="PRU00285"/>
    </source>
</evidence>
<comment type="caution">
    <text evidence="4">The sequence shown here is derived from an EMBL/GenBank/DDBJ whole genome shotgun (WGS) entry which is preliminary data.</text>
</comment>
<comment type="similarity">
    <text evidence="1 2">Belongs to the small heat shock protein (HSP20) family.</text>
</comment>
<proteinExistence type="inferred from homology"/>
<dbReference type="RefSeq" id="WP_344663048.1">
    <property type="nucleotide sequence ID" value="NZ_BAAAQM010000093.1"/>
</dbReference>
<evidence type="ECO:0000256" key="2">
    <source>
        <dbReference type="RuleBase" id="RU003616"/>
    </source>
</evidence>
<organism evidence="4 5">
    <name type="scientific">Catenulispora subtropica</name>
    <dbReference type="NCBI Taxonomy" id="450798"/>
    <lineage>
        <taxon>Bacteria</taxon>
        <taxon>Bacillati</taxon>
        <taxon>Actinomycetota</taxon>
        <taxon>Actinomycetes</taxon>
        <taxon>Catenulisporales</taxon>
        <taxon>Catenulisporaceae</taxon>
        <taxon>Catenulispora</taxon>
    </lineage>
</organism>
<protein>
    <recommendedName>
        <fullName evidence="3">SHSP domain-containing protein</fullName>
    </recommendedName>
</protein>
<dbReference type="Proteomes" id="UP001499854">
    <property type="component" value="Unassembled WGS sequence"/>
</dbReference>
<evidence type="ECO:0000259" key="3">
    <source>
        <dbReference type="PROSITE" id="PS01031"/>
    </source>
</evidence>
<accession>A0ABN2TEQ6</accession>
<gene>
    <name evidence="4" type="ORF">GCM10009838_86400</name>
</gene>
<dbReference type="PROSITE" id="PS01031">
    <property type="entry name" value="SHSP"/>
    <property type="match status" value="1"/>
</dbReference>
<dbReference type="Pfam" id="PF00011">
    <property type="entry name" value="HSP20"/>
    <property type="match status" value="1"/>
</dbReference>
<dbReference type="EMBL" id="BAAAQM010000093">
    <property type="protein sequence ID" value="GAA2006793.1"/>
    <property type="molecule type" value="Genomic_DNA"/>
</dbReference>
<dbReference type="CDD" id="cd06464">
    <property type="entry name" value="ACD_sHsps-like"/>
    <property type="match status" value="1"/>
</dbReference>
<dbReference type="SUPFAM" id="SSF49764">
    <property type="entry name" value="HSP20-like chaperones"/>
    <property type="match status" value="1"/>
</dbReference>
<sequence length="222" mass="24199">MTDAIVRSPLSAGLSLAAAVDELDQALGTIRPTALELHSRGPARPSNGPVAMAKPQREIDAEGWWGPTGTPIPTDTAVRRTPMTVPAHRRTPMPALIDWFEDFPFGPRTRFGDGEHAIRVEEFQEKGTYTVKAELPGINPDKDVEIMVDHGILTVHAERTEEKKEGKRSEFLYGSFTRSVQLPEGVKEDDIKARYDNGVLTVTAPAGPAVESPRKIPIGKGS</sequence>
<name>A0ABN2TEQ6_9ACTN</name>
<keyword evidence="5" id="KW-1185">Reference proteome</keyword>
<feature type="domain" description="SHSP" evidence="3">
    <location>
        <begin position="111"/>
        <end position="221"/>
    </location>
</feature>
<dbReference type="InterPro" id="IPR008978">
    <property type="entry name" value="HSP20-like_chaperone"/>
</dbReference>
<dbReference type="PANTHER" id="PTHR11527">
    <property type="entry name" value="HEAT-SHOCK PROTEIN 20 FAMILY MEMBER"/>
    <property type="match status" value="1"/>
</dbReference>
<reference evidence="4 5" key="1">
    <citation type="journal article" date="2019" name="Int. J. Syst. Evol. Microbiol.">
        <title>The Global Catalogue of Microorganisms (GCM) 10K type strain sequencing project: providing services to taxonomists for standard genome sequencing and annotation.</title>
        <authorList>
            <consortium name="The Broad Institute Genomics Platform"/>
            <consortium name="The Broad Institute Genome Sequencing Center for Infectious Disease"/>
            <person name="Wu L."/>
            <person name="Ma J."/>
        </authorList>
    </citation>
    <scope>NUCLEOTIDE SEQUENCE [LARGE SCALE GENOMIC DNA]</scope>
    <source>
        <strain evidence="4 5">JCM 16013</strain>
    </source>
</reference>